<keyword evidence="7" id="KW-0732">Signal</keyword>
<evidence type="ECO:0000256" key="4">
    <source>
        <dbReference type="ARBA" id="ARBA00022833"/>
    </source>
</evidence>
<comment type="caution">
    <text evidence="9">The sequence shown here is derived from an EMBL/GenBank/DDBJ whole genome shotgun (WGS) entry which is preliminary data.</text>
</comment>
<keyword evidence="4 6" id="KW-0862">Zinc</keyword>
<organism evidence="9 10">
    <name type="scientific">Aliiroseovarius salicola</name>
    <dbReference type="NCBI Taxonomy" id="3009082"/>
    <lineage>
        <taxon>Bacteria</taxon>
        <taxon>Pseudomonadati</taxon>
        <taxon>Pseudomonadota</taxon>
        <taxon>Alphaproteobacteria</taxon>
        <taxon>Rhodobacterales</taxon>
        <taxon>Paracoccaceae</taxon>
        <taxon>Aliiroseovarius</taxon>
    </lineage>
</organism>
<dbReference type="PANTHER" id="PTHR22726:SF1">
    <property type="entry name" value="METALLOENDOPEPTIDASE OMA1, MITOCHONDRIAL"/>
    <property type="match status" value="1"/>
</dbReference>
<evidence type="ECO:0000256" key="3">
    <source>
        <dbReference type="ARBA" id="ARBA00022801"/>
    </source>
</evidence>
<evidence type="ECO:0000256" key="1">
    <source>
        <dbReference type="ARBA" id="ARBA00022670"/>
    </source>
</evidence>
<reference evidence="9 10" key="1">
    <citation type="submission" date="2023-01" db="EMBL/GenBank/DDBJ databases">
        <authorList>
            <person name="Yoon J.-W."/>
        </authorList>
    </citation>
    <scope>NUCLEOTIDE SEQUENCE [LARGE SCALE GENOMIC DNA]</scope>
    <source>
        <strain evidence="9 10">KMU-50</strain>
    </source>
</reference>
<comment type="cofactor">
    <cofactor evidence="6">
        <name>Zn(2+)</name>
        <dbReference type="ChEBI" id="CHEBI:29105"/>
    </cofactor>
    <text evidence="6">Binds 1 zinc ion per subunit.</text>
</comment>
<dbReference type="Gene3D" id="3.30.2010.10">
    <property type="entry name" value="Metalloproteases ('zincins'), catalytic domain"/>
    <property type="match status" value="1"/>
</dbReference>
<accession>A0ABT4W3Z2</accession>
<dbReference type="PANTHER" id="PTHR22726">
    <property type="entry name" value="METALLOENDOPEPTIDASE OMA1"/>
    <property type="match status" value="1"/>
</dbReference>
<dbReference type="EC" id="3.4.24.-" evidence="9"/>
<dbReference type="GO" id="GO:0008237">
    <property type="term" value="F:metallopeptidase activity"/>
    <property type="evidence" value="ECO:0007669"/>
    <property type="project" value="UniProtKB-KW"/>
</dbReference>
<evidence type="ECO:0000259" key="8">
    <source>
        <dbReference type="Pfam" id="PF01435"/>
    </source>
</evidence>
<gene>
    <name evidence="9" type="ORF">O2N63_13995</name>
</gene>
<keyword evidence="10" id="KW-1185">Reference proteome</keyword>
<proteinExistence type="inferred from homology"/>
<comment type="similarity">
    <text evidence="6">Belongs to the peptidase M48 family.</text>
</comment>
<sequence length="266" mass="28736">MTEFFQIVIASPLRKVIAVSMLALAGCTTTTDLPEAQSSHQSQAEGLYQAAQYQNAGKLSREAAVARFHRVMPRVRQAGVNYCRTTRPGGSDAFCAVDIAIDPKLKEPNAYFTFNKGRPIVRVSVPLLQESGSDDEVAFVIGHEYGHMLGQHIQKTVRQAQAGALILGALTAAMGADASTVDLGMDIGATIGGRAYSKEYELESDILGTRIAYAAGYDPVKGVQFFVRSAAKSGSRGQGNFWSTHPSDRRRVEVVLAEVERIRAGR</sequence>
<dbReference type="EMBL" id="JAQIIO010000008">
    <property type="protein sequence ID" value="MDA5095195.1"/>
    <property type="molecule type" value="Genomic_DNA"/>
</dbReference>
<dbReference type="InterPro" id="IPR001915">
    <property type="entry name" value="Peptidase_M48"/>
</dbReference>
<evidence type="ECO:0000313" key="10">
    <source>
        <dbReference type="Proteomes" id="UP001528040"/>
    </source>
</evidence>
<keyword evidence="2" id="KW-0479">Metal-binding</keyword>
<keyword evidence="3 6" id="KW-0378">Hydrolase</keyword>
<evidence type="ECO:0000256" key="6">
    <source>
        <dbReference type="RuleBase" id="RU003983"/>
    </source>
</evidence>
<feature type="domain" description="Peptidase M48" evidence="8">
    <location>
        <begin position="106"/>
        <end position="256"/>
    </location>
</feature>
<evidence type="ECO:0000256" key="7">
    <source>
        <dbReference type="SAM" id="SignalP"/>
    </source>
</evidence>
<protein>
    <submittedName>
        <fullName evidence="9">M48 family metalloprotease</fullName>
        <ecNumber evidence="9">3.4.24.-</ecNumber>
    </submittedName>
</protein>
<keyword evidence="1 6" id="KW-0645">Protease</keyword>
<evidence type="ECO:0000256" key="2">
    <source>
        <dbReference type="ARBA" id="ARBA00022723"/>
    </source>
</evidence>
<dbReference type="Pfam" id="PF01435">
    <property type="entry name" value="Peptidase_M48"/>
    <property type="match status" value="1"/>
</dbReference>
<name>A0ABT4W3Z2_9RHOB</name>
<keyword evidence="5 6" id="KW-0482">Metalloprotease</keyword>
<feature type="signal peptide" evidence="7">
    <location>
        <begin position="1"/>
        <end position="25"/>
    </location>
</feature>
<evidence type="ECO:0000256" key="5">
    <source>
        <dbReference type="ARBA" id="ARBA00023049"/>
    </source>
</evidence>
<dbReference type="InterPro" id="IPR051156">
    <property type="entry name" value="Mito/Outer_Membr_Metalloprot"/>
</dbReference>
<dbReference type="RefSeq" id="WP_271054904.1">
    <property type="nucleotide sequence ID" value="NZ_JAQIIO010000008.1"/>
</dbReference>
<feature type="chain" id="PRO_5045330582" evidence="7">
    <location>
        <begin position="26"/>
        <end position="266"/>
    </location>
</feature>
<evidence type="ECO:0000313" key="9">
    <source>
        <dbReference type="EMBL" id="MDA5095195.1"/>
    </source>
</evidence>
<dbReference type="Proteomes" id="UP001528040">
    <property type="component" value="Unassembled WGS sequence"/>
</dbReference>